<keyword evidence="1" id="KW-0472">Membrane</keyword>
<feature type="transmembrane region" description="Helical" evidence="1">
    <location>
        <begin position="40"/>
        <end position="59"/>
    </location>
</feature>
<evidence type="ECO:0000313" key="2">
    <source>
        <dbReference type="EMBL" id="CAI27380.1"/>
    </source>
</evidence>
<organism evidence="2 3">
    <name type="scientific">Ehrlichia ruminantium (strain Welgevonden)</name>
    <dbReference type="NCBI Taxonomy" id="254945"/>
    <lineage>
        <taxon>Bacteria</taxon>
        <taxon>Pseudomonadati</taxon>
        <taxon>Pseudomonadota</taxon>
        <taxon>Alphaproteobacteria</taxon>
        <taxon>Rickettsiales</taxon>
        <taxon>Anaplasmataceae</taxon>
        <taxon>Ehrlichia</taxon>
    </lineage>
</organism>
<name>A0A0H3M0C6_EHRRW</name>
<dbReference type="KEGG" id="erw:ERWE_CDS_08860"/>
<keyword evidence="1" id="KW-0812">Transmembrane</keyword>
<gene>
    <name evidence="2" type="ordered locus">ERWE_CDS_08860</name>
</gene>
<keyword evidence="1" id="KW-1133">Transmembrane helix</keyword>
<evidence type="ECO:0000256" key="1">
    <source>
        <dbReference type="SAM" id="Phobius"/>
    </source>
</evidence>
<sequence length="63" mass="7437">MSILFCTILKVRNIYSRLLMFLYSKKQYLSYIGDSYVEFLFIYMFIVGVTLSVVVCLFVDCII</sequence>
<proteinExistence type="predicted"/>
<protein>
    <submittedName>
        <fullName evidence="2">Uncharacterized protein</fullName>
    </submittedName>
</protein>
<dbReference type="HOGENOM" id="CLU_2878711_0_0_5"/>
<dbReference type="Proteomes" id="UP000001021">
    <property type="component" value="Chromosome"/>
</dbReference>
<evidence type="ECO:0000313" key="3">
    <source>
        <dbReference type="Proteomes" id="UP000001021"/>
    </source>
</evidence>
<dbReference type="EMBL" id="CR925678">
    <property type="protein sequence ID" value="CAI27380.1"/>
    <property type="molecule type" value="Genomic_DNA"/>
</dbReference>
<keyword evidence="3" id="KW-1185">Reference proteome</keyword>
<reference evidence="2 3" key="1">
    <citation type="journal article" date="2006" name="J. Bacteriol.">
        <title>Comparative genomic analysis of three strains of Ehrlichia ruminantium reveals an active process of genome size plasticity.</title>
        <authorList>
            <person name="Frutos R."/>
            <person name="Viari A."/>
            <person name="Ferraz C."/>
            <person name="Morgat A."/>
            <person name="Eychenie S."/>
            <person name="Kandassami Y."/>
            <person name="Chantal I."/>
            <person name="Bensaid A."/>
            <person name="Coissac E."/>
            <person name="Vachiery N."/>
            <person name="Demaille J."/>
            <person name="Martinez D."/>
        </authorList>
    </citation>
    <scope>NUCLEOTIDE SEQUENCE [LARGE SCALE GENOMIC DNA]</scope>
    <source>
        <strain evidence="2 3">Welgevonden</strain>
    </source>
</reference>
<dbReference type="AlphaFoldDB" id="A0A0H3M0C6"/>
<accession>A0A0H3M0C6</accession>